<comment type="caution">
    <text evidence="7">The sequence shown here is derived from an EMBL/GenBank/DDBJ whole genome shotgun (WGS) entry which is preliminary data.</text>
</comment>
<dbReference type="PROSITE" id="PS50853">
    <property type="entry name" value="FN3"/>
    <property type="match status" value="1"/>
</dbReference>
<evidence type="ECO:0000259" key="6">
    <source>
        <dbReference type="PROSITE" id="PS50853"/>
    </source>
</evidence>
<dbReference type="InterPro" id="IPR023828">
    <property type="entry name" value="Peptidase_S8_Ser-AS"/>
</dbReference>
<dbReference type="Pfam" id="PF00082">
    <property type="entry name" value="Peptidase_S8"/>
    <property type="match status" value="1"/>
</dbReference>
<dbReference type="Proteomes" id="UP001209885">
    <property type="component" value="Unassembled WGS sequence"/>
</dbReference>
<dbReference type="InterPro" id="IPR015500">
    <property type="entry name" value="Peptidase_S8_subtilisin-rel"/>
</dbReference>
<dbReference type="SUPFAM" id="SSF49265">
    <property type="entry name" value="Fibronectin type III"/>
    <property type="match status" value="1"/>
</dbReference>
<dbReference type="SUPFAM" id="SSF52743">
    <property type="entry name" value="Subtilisin-like"/>
    <property type="match status" value="1"/>
</dbReference>
<dbReference type="PROSITE" id="PS51892">
    <property type="entry name" value="SUBTILASE"/>
    <property type="match status" value="1"/>
</dbReference>
<dbReference type="InterPro" id="IPR036852">
    <property type="entry name" value="Peptidase_S8/S53_dom_sf"/>
</dbReference>
<comment type="similarity">
    <text evidence="1 5">Belongs to the peptidase S8 family.</text>
</comment>
<dbReference type="RefSeq" id="WP_266056282.1">
    <property type="nucleotide sequence ID" value="NZ_JAPFQN010000005.1"/>
</dbReference>
<accession>A0ABT3RQH1</accession>
<sequence>MNRLTIIVLVFFTFLGTFPLDAQISGDSESVVSGKVRIKFKESAFANQQNMRLAPSNENTDEVGIQSVDDVSKVVGITRIKRVFPFSPKFEAKHRKYNLHLWYEVEFDSSQSPGEVIKQYESLAEIDIVKPVYKKTRIDADKKPVFFDSESFRNDKSTAVMAQQNFNDPLISDQWHYESEDRYGEESSDIDLFEAWDITTGSSDIVVAIVDEGVDFNHEDLKDNMWVNEAELYGEEGVDDDQNGYVDDIYGTNFVVYGPITPGNHGTHVAGTVGAVSNNGLGVAGVAGGDGTGNGVKLMSTQVFDARNNGGLNFAEAIVYGADNGAVISQNSWGYNRDGFYEPEVLEAIRYFIAEAGQYEGSPMQGGILFFATGNSAIESIRYPGAFEEVVAVSATGPTGFPAPYTNYGDWVDISAPGGDMTNFDQEGGVLSTLVGDQYGYLEGTSMACPHVSGVAALVLSKFGGDGFTPDDLRRIIVNSTNPFRFQHNNKYGKGILNAVKALVDDNRIPPNPIADLIASEIFHNEIRLEWTVPDDEDGFSPTNYHLSISNAPITAANFDNNAVFLIDNNKATGEKFNISISGFIKQTDYWFAVKSADQFENISEISNVLKVTTSSEPHFKSSTDRVQVAINVNESPLANVPITFSNISEGIIYWQTLISNETYFREPASSSAASSELYYNEGLAETASDIGNGIEFDPVRYLTEEEASANTFSTQKHWENDDTEFVAGLSYENGNPPAILAGSGNTQAGFIFATRFDIPYDYSFNLTHIEVALLPETNEYPILVEIKKGSRDDVTSAETVYMQEYYADTTNVFKYYRIPLYKPQKFLDNESFWVVLHYPKEMLTPMVMQFEGGEFNDRFIMSRDNGRTYRWAQELLFRPITPMLRVFSTGENGSFVFLDPNEGEIPQFSSQDVNITVDANALTNGNHLASIGILTNDIHKPIANIELKLHVQGQVPELNNSEIFEYEGFNNVDNDYSLLIENSGYGDLDIYGYSYSSTGITTTLSDTVTVGALEDVDFDFTYKPSTTGLINDKLILKTNIGDVPFSLRIISQNEPSMALSLASSNINVEYGSKAEISLTVTNSSAEPVVLDYDLEHYSLVKKQAGILAKKLTYSIKTSEDADGPSTGKWDDISEIGTQVDNQEIYNGVPVGFSFPFFDQQLDIIRPNNLGQINVLNYRAMVPLRIDVKPLGISEFRYFSFGDRLVLSYVCDLKYNGPSGYAAYGEQVEYQIALYRDGTVEYRYKDVTDLLPEDRYRINMVGIETKDTLIVKDYDDPAMLTNGYVVSFVPNRTVSMISETNTLNGSLPSGASKTVTLYAEPESFGLNAGTYNEYIHVYNNTSAGADSIPITINVTGCVDVSVQDSLNFNDVVILGQSDTRFLIIENQCAEKITLNSVVNNIPEFYPVNVNFPLTINGNSKELVPVEFTPAASSEYTGKLTFSFDDLSTHEVIVTGNGLSDAEYTFDLQTPVSVSLKGGEKTTVPFTLTNTGNDKELNFIFKNGTYSSIADLDSGRAIGSNGEGLIGEYGYSVDISDSTKIFHKWQPLDQDKNKVELNDNGNLKIDLPFQFPFYGKKYSSIWISKNGYIAVEDPENEPINVDFGASEDFKGVIAPFWTKLQLDNGNGLNYSLEDDQLIVQWTNLQAEGGGTINPGKVTFQVEINNEGVIKFHYMDISSWGGLLLYGLKSPDGTEIVSTDRNYLIVNWADFTNNSTMIINPPQHGAINILSDKQLNLTVSAEDIYYTGVYSDTIELHTNSAAQSLLKIPVEISVSEAPVLSVTDSLINKEVIFKEGLVLTNEISLFNQGYGVVSISNISFEGLESLTVYNEEGSKIVKSSSGDLLSPLKINPWETVVITVEYPVSQQIDVSGSIVFSGNFGTKQTVIESEIVDSPIFSWNAEDQAYELANIEKEKYTFRIENKGETSLMFNVIPATVPEASPLPSEPYISENTGNYDFNKRVTVDSLAHDVLEDGDGVFTPFAVGVNLAFSNRFVAPVGGFNLTHIKAYTYLASRDELIKLMVYVGGESPQDGQKVYEQEFVIDEKVDEEWIIFPIEKPFTIPEGQTFYVIISHPVAPKYMGIEFTKDEERLKNSFSGVYRGEDQYYWYNGYTQNEYFVWKIRALTASGKNQWLTLDTEEGTLSGGESIDVTATIDPEIAGKGAHSGKILVSSNDLNYPDDEVTITLKVNGKPEFEFYPNMYEDTLEVVETESIVFNYLFKDPENETMSISIEEGTSDLDYELVQTGPNTAQVSIDTDYESGGLHKFNIEVVDVNGNIAFDTIKLNVLEKNRPPVFNTEFEVITLNLADTNRALTINPANLFTDPDGDNLQLLAGNYNPDIVDMALGNEKITMSPLKVGTAQVVFGADDGKEGGFVLYLVYVVVIDDPDAVNGVPDGNIPEQELAKDGGIPALFYPNPVENQAAKLYYKLEQESNISIEIYDYKGQLMQRKDKYNVGVGDHIEHITFNNIAAGIYICILKTDNMPERRFKIIVR</sequence>
<keyword evidence="4 5" id="KW-0720">Serine protease</keyword>
<keyword evidence="3 5" id="KW-0378">Hydrolase</keyword>
<evidence type="ECO:0000256" key="1">
    <source>
        <dbReference type="ARBA" id="ARBA00011073"/>
    </source>
</evidence>
<evidence type="ECO:0000313" key="7">
    <source>
        <dbReference type="EMBL" id="MCX2743832.1"/>
    </source>
</evidence>
<dbReference type="InterPro" id="IPR036116">
    <property type="entry name" value="FN3_sf"/>
</dbReference>
<dbReference type="InterPro" id="IPR026444">
    <property type="entry name" value="Secre_tail"/>
</dbReference>
<dbReference type="PANTHER" id="PTHR43399">
    <property type="entry name" value="SUBTILISIN-RELATED"/>
    <property type="match status" value="1"/>
</dbReference>
<dbReference type="PANTHER" id="PTHR43399:SF4">
    <property type="entry name" value="CELL WALL-ASSOCIATED PROTEASE"/>
    <property type="match status" value="1"/>
</dbReference>
<dbReference type="InterPro" id="IPR022398">
    <property type="entry name" value="Peptidase_S8_His-AS"/>
</dbReference>
<keyword evidence="2 5" id="KW-0645">Protease</keyword>
<evidence type="ECO:0000256" key="3">
    <source>
        <dbReference type="ARBA" id="ARBA00022801"/>
    </source>
</evidence>
<protein>
    <submittedName>
        <fullName evidence="7">S8 family serine peptidase</fullName>
    </submittedName>
</protein>
<evidence type="ECO:0000256" key="5">
    <source>
        <dbReference type="PROSITE-ProRule" id="PRU01240"/>
    </source>
</evidence>
<dbReference type="InterPro" id="IPR051048">
    <property type="entry name" value="Peptidase_S8/S53_subtilisin"/>
</dbReference>
<dbReference type="NCBIfam" id="TIGR04183">
    <property type="entry name" value="Por_Secre_tail"/>
    <property type="match status" value="1"/>
</dbReference>
<dbReference type="InterPro" id="IPR003961">
    <property type="entry name" value="FN3_dom"/>
</dbReference>
<dbReference type="PRINTS" id="PR00723">
    <property type="entry name" value="SUBTILISIN"/>
</dbReference>
<dbReference type="PROSITE" id="PS00137">
    <property type="entry name" value="SUBTILASE_HIS"/>
    <property type="match status" value="1"/>
</dbReference>
<dbReference type="EMBL" id="JAPFQN010000005">
    <property type="protein sequence ID" value="MCX2743832.1"/>
    <property type="molecule type" value="Genomic_DNA"/>
</dbReference>
<keyword evidence="8" id="KW-1185">Reference proteome</keyword>
<feature type="domain" description="Fibronectin type-III" evidence="6">
    <location>
        <begin position="513"/>
        <end position="617"/>
    </location>
</feature>
<dbReference type="Pfam" id="PF18962">
    <property type="entry name" value="Por_Secre_tail"/>
    <property type="match status" value="1"/>
</dbReference>
<evidence type="ECO:0000256" key="2">
    <source>
        <dbReference type="ARBA" id="ARBA00022670"/>
    </source>
</evidence>
<name>A0ABT3RQH1_9BACT</name>
<evidence type="ECO:0000313" key="8">
    <source>
        <dbReference type="Proteomes" id="UP001209885"/>
    </source>
</evidence>
<dbReference type="PROSITE" id="PS00138">
    <property type="entry name" value="SUBTILASE_SER"/>
    <property type="match status" value="1"/>
</dbReference>
<feature type="active site" description="Charge relay system" evidence="5">
    <location>
        <position position="211"/>
    </location>
</feature>
<dbReference type="InterPro" id="IPR000209">
    <property type="entry name" value="Peptidase_S8/S53_dom"/>
</dbReference>
<dbReference type="Gene3D" id="2.60.40.10">
    <property type="entry name" value="Immunoglobulins"/>
    <property type="match status" value="3"/>
</dbReference>
<gene>
    <name evidence="7" type="ORF">OO013_08145</name>
</gene>
<feature type="active site" description="Charge relay system" evidence="5">
    <location>
        <position position="446"/>
    </location>
</feature>
<reference evidence="7 8" key="1">
    <citation type="submission" date="2022-11" db="EMBL/GenBank/DDBJ databases">
        <title>The characterization of three novel Bacteroidetes species and genomic analysis of their roles in tidal elemental geochemical cycles.</title>
        <authorList>
            <person name="Ma K."/>
        </authorList>
    </citation>
    <scope>NUCLEOTIDE SEQUENCE [LARGE SCALE GENOMIC DNA]</scope>
    <source>
        <strain evidence="7 8">M17</strain>
    </source>
</reference>
<evidence type="ECO:0000256" key="4">
    <source>
        <dbReference type="ARBA" id="ARBA00022825"/>
    </source>
</evidence>
<proteinExistence type="inferred from homology"/>
<organism evidence="7 8">
    <name type="scientific">Mangrovivirga halotolerans</name>
    <dbReference type="NCBI Taxonomy" id="2993936"/>
    <lineage>
        <taxon>Bacteria</taxon>
        <taxon>Pseudomonadati</taxon>
        <taxon>Bacteroidota</taxon>
        <taxon>Cytophagia</taxon>
        <taxon>Cytophagales</taxon>
        <taxon>Mangrovivirgaceae</taxon>
        <taxon>Mangrovivirga</taxon>
    </lineage>
</organism>
<feature type="active site" description="Charge relay system" evidence="5">
    <location>
        <position position="265"/>
    </location>
</feature>
<dbReference type="Gene3D" id="3.40.50.200">
    <property type="entry name" value="Peptidase S8/S53 domain"/>
    <property type="match status" value="1"/>
</dbReference>
<dbReference type="InterPro" id="IPR013783">
    <property type="entry name" value="Ig-like_fold"/>
</dbReference>